<evidence type="ECO:0000313" key="2">
    <source>
        <dbReference type="Proteomes" id="UP001476798"/>
    </source>
</evidence>
<keyword evidence="2" id="KW-1185">Reference proteome</keyword>
<organism evidence="1 2">
    <name type="scientific">Goodea atripinnis</name>
    <dbReference type="NCBI Taxonomy" id="208336"/>
    <lineage>
        <taxon>Eukaryota</taxon>
        <taxon>Metazoa</taxon>
        <taxon>Chordata</taxon>
        <taxon>Craniata</taxon>
        <taxon>Vertebrata</taxon>
        <taxon>Euteleostomi</taxon>
        <taxon>Actinopterygii</taxon>
        <taxon>Neopterygii</taxon>
        <taxon>Teleostei</taxon>
        <taxon>Neoteleostei</taxon>
        <taxon>Acanthomorphata</taxon>
        <taxon>Ovalentaria</taxon>
        <taxon>Atherinomorphae</taxon>
        <taxon>Cyprinodontiformes</taxon>
        <taxon>Goodeidae</taxon>
        <taxon>Goodea</taxon>
    </lineage>
</organism>
<gene>
    <name evidence="1" type="ORF">GOODEAATRI_026593</name>
</gene>
<accession>A0ABV0PRV6</accession>
<protein>
    <submittedName>
        <fullName evidence="1">Uncharacterized protein</fullName>
    </submittedName>
</protein>
<proteinExistence type="predicted"/>
<dbReference type="Proteomes" id="UP001476798">
    <property type="component" value="Unassembled WGS sequence"/>
</dbReference>
<reference evidence="1 2" key="1">
    <citation type="submission" date="2021-06" db="EMBL/GenBank/DDBJ databases">
        <authorList>
            <person name="Palmer J.M."/>
        </authorList>
    </citation>
    <scope>NUCLEOTIDE SEQUENCE [LARGE SCALE GENOMIC DNA]</scope>
    <source>
        <strain evidence="1 2">GA_2019</strain>
        <tissue evidence="1">Muscle</tissue>
    </source>
</reference>
<comment type="caution">
    <text evidence="1">The sequence shown here is derived from an EMBL/GenBank/DDBJ whole genome shotgun (WGS) entry which is preliminary data.</text>
</comment>
<feature type="non-terminal residue" evidence="1">
    <location>
        <position position="1"/>
    </location>
</feature>
<sequence length="54" mass="6333">VDGSDKSDRRKFWAYFKRGDYFVSAYLLIDDRVEVLEKPMSAFEELPASEERGL</sequence>
<evidence type="ECO:0000313" key="1">
    <source>
        <dbReference type="EMBL" id="MEQ2186240.1"/>
    </source>
</evidence>
<name>A0ABV0PRV6_9TELE</name>
<dbReference type="EMBL" id="JAHRIO010083283">
    <property type="protein sequence ID" value="MEQ2186240.1"/>
    <property type="molecule type" value="Genomic_DNA"/>
</dbReference>